<dbReference type="GO" id="GO:0070497">
    <property type="term" value="F:6-carboxytetrahydropterin synthase activity"/>
    <property type="evidence" value="ECO:0007669"/>
    <property type="project" value="UniProtKB-EC"/>
</dbReference>
<dbReference type="OrthoDB" id="5820615at2"/>
<evidence type="ECO:0000256" key="7">
    <source>
        <dbReference type="SAM" id="MobiDB-lite"/>
    </source>
</evidence>
<dbReference type="InterPro" id="IPR007115">
    <property type="entry name" value="6-PTP_synth/QueD"/>
</dbReference>
<dbReference type="EC" id="4.1.2.50" evidence="3"/>
<gene>
    <name evidence="8" type="ORF">BEI_1995</name>
</gene>
<dbReference type="Pfam" id="PF01242">
    <property type="entry name" value="PTPS"/>
    <property type="match status" value="2"/>
</dbReference>
<feature type="region of interest" description="Disordered" evidence="7">
    <location>
        <begin position="273"/>
        <end position="296"/>
    </location>
</feature>
<comment type="similarity">
    <text evidence="2">Belongs to the PTPS family. QueD subfamily.</text>
</comment>
<accession>A0A291P7Z8</accession>
<name>A0A291P7Z8_9GAMM</name>
<organism evidence="8 9">
    <name type="scientific">Halomonas beimenensis</name>
    <dbReference type="NCBI Taxonomy" id="475662"/>
    <lineage>
        <taxon>Bacteria</taxon>
        <taxon>Pseudomonadati</taxon>
        <taxon>Pseudomonadota</taxon>
        <taxon>Gammaproteobacteria</taxon>
        <taxon>Oceanospirillales</taxon>
        <taxon>Halomonadaceae</taxon>
        <taxon>Halomonas</taxon>
    </lineage>
</organism>
<feature type="compositionally biased region" description="Basic and acidic residues" evidence="7">
    <location>
        <begin position="279"/>
        <end position="296"/>
    </location>
</feature>
<comment type="pathway">
    <text evidence="1">Purine metabolism; 7-cyano-7-deazaguanine biosynthesis.</text>
</comment>
<evidence type="ECO:0000313" key="8">
    <source>
        <dbReference type="EMBL" id="ATJ82982.1"/>
    </source>
</evidence>
<proteinExistence type="inferred from homology"/>
<evidence type="ECO:0000256" key="1">
    <source>
        <dbReference type="ARBA" id="ARBA00005061"/>
    </source>
</evidence>
<sequence length="296" mass="32830">MTLFVHRLTHLDISLWCPERGLVGASWLVDAELDGELGEDGMLFDFGEVKPWIKSRLDRGADHTLLVPTEAAGIAVRDCPEGLCVRAETPYPFEVRGPRQAFTLLPWDAVTPSRLAERLATELMRQPPPRVEAIRLALREEAIAGAHYTYSHGLRRHAGNCQRIAHGHRSRLHVWQGGERCPALEADWASRLADRYLVDEADVVEGQDASFLGRLTTRYRAEQGRFALSLPRERCVVMPCPTTVEHIAAWLAGEIAGETGRATRVQAFEGVDKGALAEARPEAGAPERRPETHATP</sequence>
<keyword evidence="9" id="KW-1185">Reference proteome</keyword>
<dbReference type="InterPro" id="IPR038418">
    <property type="entry name" value="6-PTP_synth/QueD_sf"/>
</dbReference>
<dbReference type="Gene3D" id="3.30.479.10">
    <property type="entry name" value="6-pyruvoyl tetrahydropterin synthase/QueD"/>
    <property type="match status" value="2"/>
</dbReference>
<evidence type="ECO:0000313" key="9">
    <source>
        <dbReference type="Proteomes" id="UP000219993"/>
    </source>
</evidence>
<dbReference type="RefSeq" id="WP_097789365.1">
    <property type="nucleotide sequence ID" value="NZ_CP021435.1"/>
</dbReference>
<evidence type="ECO:0000256" key="6">
    <source>
        <dbReference type="ARBA" id="ARBA00048807"/>
    </source>
</evidence>
<dbReference type="KEGG" id="hbe:BEI_1995"/>
<evidence type="ECO:0000256" key="4">
    <source>
        <dbReference type="ARBA" id="ARBA00018141"/>
    </source>
</evidence>
<dbReference type="Proteomes" id="UP000219993">
    <property type="component" value="Chromosome"/>
</dbReference>
<evidence type="ECO:0000256" key="5">
    <source>
        <dbReference type="ARBA" id="ARBA00031449"/>
    </source>
</evidence>
<protein>
    <recommendedName>
        <fullName evidence="4">6-carboxy-5,6,7,8-tetrahydropterin synthase</fullName>
        <ecNumber evidence="3">4.1.2.50</ecNumber>
    </recommendedName>
    <alternativeName>
        <fullName evidence="5">Queuosine biosynthesis protein QueD</fullName>
    </alternativeName>
</protein>
<dbReference type="AlphaFoldDB" id="A0A291P7Z8"/>
<dbReference type="UniPathway" id="UPA00391"/>
<evidence type="ECO:0000256" key="3">
    <source>
        <dbReference type="ARBA" id="ARBA00012982"/>
    </source>
</evidence>
<dbReference type="SUPFAM" id="SSF55620">
    <property type="entry name" value="Tetrahydrobiopterin biosynthesis enzymes-like"/>
    <property type="match status" value="2"/>
</dbReference>
<dbReference type="EMBL" id="CP021435">
    <property type="protein sequence ID" value="ATJ82982.1"/>
    <property type="molecule type" value="Genomic_DNA"/>
</dbReference>
<reference evidence="8 9" key="1">
    <citation type="journal article" date="2017" name="Sci. Rep.">
        <title>Revealing the Saline Adaptation Strategies of the Halophilic Bacterium Halomonas beimenensis through High-throughput Omics and Transposon Mutagenesis Approaches.</title>
        <authorList>
            <person name="Chen Y.H."/>
            <person name="Lin S.S."/>
            <person name="Shyu Y.T."/>
        </authorList>
    </citation>
    <scope>NUCLEOTIDE SEQUENCE [LARGE SCALE GENOMIC DNA]</scope>
    <source>
        <strain evidence="8 9">NTU-111</strain>
    </source>
</reference>
<evidence type="ECO:0000256" key="2">
    <source>
        <dbReference type="ARBA" id="ARBA00008900"/>
    </source>
</evidence>
<comment type="catalytic activity">
    <reaction evidence="6">
        <text>7,8-dihydroneopterin 3'-triphosphate + H2O = 6-carboxy-5,6,7,8-tetrahydropterin + triphosphate + acetaldehyde + 2 H(+)</text>
        <dbReference type="Rhea" id="RHEA:27966"/>
        <dbReference type="ChEBI" id="CHEBI:15343"/>
        <dbReference type="ChEBI" id="CHEBI:15377"/>
        <dbReference type="ChEBI" id="CHEBI:15378"/>
        <dbReference type="ChEBI" id="CHEBI:18036"/>
        <dbReference type="ChEBI" id="CHEBI:58462"/>
        <dbReference type="ChEBI" id="CHEBI:61032"/>
        <dbReference type="EC" id="4.1.2.50"/>
    </reaction>
</comment>